<accession>A0ACC2PJX3</accession>
<feature type="non-terminal residue" evidence="1">
    <location>
        <position position="1"/>
    </location>
</feature>
<comment type="caution">
    <text evidence="1">The sequence shown here is derived from an EMBL/GenBank/DDBJ whole genome shotgun (WGS) entry which is preliminary data.</text>
</comment>
<sequence length="223" mass="25141">IDVHLQQLSNPQGGVTVLTIGKSFEGRDIKCIKISNGGPNNPVLLIEGGTHAREWISPTTALYAAQQFIKDRWHSNGIDIYIIPLLNPDGYLYSRTVKRMWRKNRSNNRRSMCKGVDLNRNFDFVWNHSSQSSNPCAETYAGSGPFSEKETQAFRNLISQLRNRIRVHVTLHSPLSTIMYPWGIGRNRPGNNQTLSCLAQRAAAAVASYRNNQYSRGNIQQVV</sequence>
<dbReference type="Proteomes" id="UP001239111">
    <property type="component" value="Chromosome 1"/>
</dbReference>
<protein>
    <submittedName>
        <fullName evidence="1">Uncharacterized protein</fullName>
    </submittedName>
</protein>
<dbReference type="EMBL" id="CM056741">
    <property type="protein sequence ID" value="KAJ8683313.1"/>
    <property type="molecule type" value="Genomic_DNA"/>
</dbReference>
<keyword evidence="2" id="KW-1185">Reference proteome</keyword>
<name>A0ACC2PJX3_9HYME</name>
<evidence type="ECO:0000313" key="2">
    <source>
        <dbReference type="Proteomes" id="UP001239111"/>
    </source>
</evidence>
<feature type="non-terminal residue" evidence="1">
    <location>
        <position position="223"/>
    </location>
</feature>
<proteinExistence type="predicted"/>
<reference evidence="1" key="1">
    <citation type="submission" date="2023-04" db="EMBL/GenBank/DDBJ databases">
        <title>A chromosome-level genome assembly of the parasitoid wasp Eretmocerus hayati.</title>
        <authorList>
            <person name="Zhong Y."/>
            <person name="Liu S."/>
            <person name="Liu Y."/>
        </authorList>
    </citation>
    <scope>NUCLEOTIDE SEQUENCE</scope>
    <source>
        <strain evidence="1">ZJU_SS_LIU_2023</strain>
    </source>
</reference>
<gene>
    <name evidence="1" type="ORF">QAD02_019105</name>
</gene>
<organism evidence="1 2">
    <name type="scientific">Eretmocerus hayati</name>
    <dbReference type="NCBI Taxonomy" id="131215"/>
    <lineage>
        <taxon>Eukaryota</taxon>
        <taxon>Metazoa</taxon>
        <taxon>Ecdysozoa</taxon>
        <taxon>Arthropoda</taxon>
        <taxon>Hexapoda</taxon>
        <taxon>Insecta</taxon>
        <taxon>Pterygota</taxon>
        <taxon>Neoptera</taxon>
        <taxon>Endopterygota</taxon>
        <taxon>Hymenoptera</taxon>
        <taxon>Apocrita</taxon>
        <taxon>Proctotrupomorpha</taxon>
        <taxon>Chalcidoidea</taxon>
        <taxon>Aphelinidae</taxon>
        <taxon>Aphelininae</taxon>
        <taxon>Eretmocerus</taxon>
    </lineage>
</organism>
<evidence type="ECO:0000313" key="1">
    <source>
        <dbReference type="EMBL" id="KAJ8683313.1"/>
    </source>
</evidence>